<name>A0ABW7YZ49_9ACTN</name>
<dbReference type="RefSeq" id="WP_397085574.1">
    <property type="nucleotide sequence ID" value="NZ_JBITGY010000007.1"/>
</dbReference>
<accession>A0ABW7YZ49</accession>
<dbReference type="Proteomes" id="UP001612741">
    <property type="component" value="Unassembled WGS sequence"/>
</dbReference>
<proteinExistence type="predicted"/>
<feature type="compositionally biased region" description="Low complexity" evidence="1">
    <location>
        <begin position="27"/>
        <end position="36"/>
    </location>
</feature>
<evidence type="ECO:0000313" key="2">
    <source>
        <dbReference type="EMBL" id="MFI6501207.1"/>
    </source>
</evidence>
<sequence>MSSASSCAPCVDSPRPTTFAPPTMRVSGSRSSRGAAGSIVTSGTAVLLTQSGTGVRTSVAARTACVIMVVSFGG</sequence>
<evidence type="ECO:0000256" key="1">
    <source>
        <dbReference type="SAM" id="MobiDB-lite"/>
    </source>
</evidence>
<evidence type="ECO:0000313" key="3">
    <source>
        <dbReference type="Proteomes" id="UP001612741"/>
    </source>
</evidence>
<gene>
    <name evidence="2" type="ORF">ACIBG2_27785</name>
</gene>
<comment type="caution">
    <text evidence="2">The sequence shown here is derived from an EMBL/GenBank/DDBJ whole genome shotgun (WGS) entry which is preliminary data.</text>
</comment>
<feature type="region of interest" description="Disordered" evidence="1">
    <location>
        <begin position="1"/>
        <end position="36"/>
    </location>
</feature>
<reference evidence="2 3" key="1">
    <citation type="submission" date="2024-10" db="EMBL/GenBank/DDBJ databases">
        <title>The Natural Products Discovery Center: Release of the First 8490 Sequenced Strains for Exploring Actinobacteria Biosynthetic Diversity.</title>
        <authorList>
            <person name="Kalkreuter E."/>
            <person name="Kautsar S.A."/>
            <person name="Yang D."/>
            <person name="Bader C.D."/>
            <person name="Teijaro C.N."/>
            <person name="Fluegel L."/>
            <person name="Davis C.M."/>
            <person name="Simpson J.R."/>
            <person name="Lauterbach L."/>
            <person name="Steele A.D."/>
            <person name="Gui C."/>
            <person name="Meng S."/>
            <person name="Li G."/>
            <person name="Viehrig K."/>
            <person name="Ye F."/>
            <person name="Su P."/>
            <person name="Kiefer A.F."/>
            <person name="Nichols A."/>
            <person name="Cepeda A.J."/>
            <person name="Yan W."/>
            <person name="Fan B."/>
            <person name="Jiang Y."/>
            <person name="Adhikari A."/>
            <person name="Zheng C.-J."/>
            <person name="Schuster L."/>
            <person name="Cowan T.M."/>
            <person name="Smanski M.J."/>
            <person name="Chevrette M.G."/>
            <person name="De Carvalho L.P.S."/>
            <person name="Shen B."/>
        </authorList>
    </citation>
    <scope>NUCLEOTIDE SEQUENCE [LARGE SCALE GENOMIC DNA]</scope>
    <source>
        <strain evidence="2 3">NPDC050545</strain>
    </source>
</reference>
<dbReference type="EMBL" id="JBITGY010000007">
    <property type="protein sequence ID" value="MFI6501207.1"/>
    <property type="molecule type" value="Genomic_DNA"/>
</dbReference>
<keyword evidence="3" id="KW-1185">Reference proteome</keyword>
<organism evidence="2 3">
    <name type="scientific">Nonomuraea typhae</name>
    <dbReference type="NCBI Taxonomy" id="2603600"/>
    <lineage>
        <taxon>Bacteria</taxon>
        <taxon>Bacillati</taxon>
        <taxon>Actinomycetota</taxon>
        <taxon>Actinomycetes</taxon>
        <taxon>Streptosporangiales</taxon>
        <taxon>Streptosporangiaceae</taxon>
        <taxon>Nonomuraea</taxon>
    </lineage>
</organism>
<protein>
    <submittedName>
        <fullName evidence="2">Uncharacterized protein</fullName>
    </submittedName>
</protein>